<comment type="caution">
    <text evidence="1">The sequence shown here is derived from an EMBL/GenBank/DDBJ whole genome shotgun (WGS) entry which is preliminary data.</text>
</comment>
<accession>A0A0V0TIZ4</accession>
<sequence length="70" mass="8126">MVGLTVIFLKKQQHTFDRLIHLLRREVGKEKVKEKQKGNHALCFGKECGSITFMSLSPFETEFPNKPLKH</sequence>
<protein>
    <submittedName>
        <fullName evidence="1">Uncharacterized protein</fullName>
    </submittedName>
</protein>
<evidence type="ECO:0000313" key="1">
    <source>
        <dbReference type="EMBL" id="KRX38880.1"/>
    </source>
</evidence>
<organism evidence="1 2">
    <name type="scientific">Trichinella murrelli</name>
    <dbReference type="NCBI Taxonomy" id="144512"/>
    <lineage>
        <taxon>Eukaryota</taxon>
        <taxon>Metazoa</taxon>
        <taxon>Ecdysozoa</taxon>
        <taxon>Nematoda</taxon>
        <taxon>Enoplea</taxon>
        <taxon>Dorylaimia</taxon>
        <taxon>Trichinellida</taxon>
        <taxon>Trichinellidae</taxon>
        <taxon>Trichinella</taxon>
    </lineage>
</organism>
<dbReference type="AlphaFoldDB" id="A0A0V0TIZ4"/>
<proteinExistence type="predicted"/>
<evidence type="ECO:0000313" key="2">
    <source>
        <dbReference type="Proteomes" id="UP000055048"/>
    </source>
</evidence>
<dbReference type="EMBL" id="JYDJ01000251">
    <property type="protein sequence ID" value="KRX38880.1"/>
    <property type="molecule type" value="Genomic_DNA"/>
</dbReference>
<keyword evidence="2" id="KW-1185">Reference proteome</keyword>
<gene>
    <name evidence="1" type="ORF">T05_7347</name>
</gene>
<name>A0A0V0TIZ4_9BILA</name>
<dbReference type="Proteomes" id="UP000055048">
    <property type="component" value="Unassembled WGS sequence"/>
</dbReference>
<reference evidence="1 2" key="1">
    <citation type="submission" date="2015-01" db="EMBL/GenBank/DDBJ databases">
        <title>Evolution of Trichinella species and genotypes.</title>
        <authorList>
            <person name="Korhonen P.K."/>
            <person name="Edoardo P."/>
            <person name="Giuseppe L.R."/>
            <person name="Gasser R.B."/>
        </authorList>
    </citation>
    <scope>NUCLEOTIDE SEQUENCE [LARGE SCALE GENOMIC DNA]</scope>
    <source>
        <strain evidence="1">ISS417</strain>
    </source>
</reference>